<dbReference type="PATRIC" id="fig|1702221.3.peg.1814"/>
<dbReference type="GeneID" id="78478494"/>
<comment type="similarity">
    <text evidence="1">Belongs to the SfsA family.</text>
</comment>
<organism evidence="4 5">
    <name type="scientific">Faecalibaculum rodentium</name>
    <dbReference type="NCBI Taxonomy" id="1702221"/>
    <lineage>
        <taxon>Bacteria</taxon>
        <taxon>Bacillati</taxon>
        <taxon>Bacillota</taxon>
        <taxon>Erysipelotrichia</taxon>
        <taxon>Erysipelotrichales</taxon>
        <taxon>Erysipelotrichaceae</taxon>
        <taxon>Faecalibaculum</taxon>
    </lineage>
</organism>
<feature type="domain" description="Sugar fermentation stimulation protein C-terminal" evidence="2">
    <location>
        <begin position="84"/>
        <end position="214"/>
    </location>
</feature>
<dbReference type="CDD" id="cd22359">
    <property type="entry name" value="SfsA-like_bacterial"/>
    <property type="match status" value="1"/>
</dbReference>
<dbReference type="InterPro" id="IPR041465">
    <property type="entry name" value="SfsA_N"/>
</dbReference>
<dbReference type="InterPro" id="IPR005224">
    <property type="entry name" value="SfsA"/>
</dbReference>
<dbReference type="RefSeq" id="WP_203225815.1">
    <property type="nucleotide sequence ID" value="NZ_CAOQKZ010000001.1"/>
</dbReference>
<dbReference type="Proteomes" id="UP000069771">
    <property type="component" value="Chromosome"/>
</dbReference>
<accession>A0A140DWG8</accession>
<dbReference type="NCBIfam" id="TIGR00230">
    <property type="entry name" value="sfsA"/>
    <property type="match status" value="1"/>
</dbReference>
<dbReference type="Gene3D" id="3.40.1350.60">
    <property type="match status" value="1"/>
</dbReference>
<dbReference type="Pfam" id="PF03749">
    <property type="entry name" value="SfsA"/>
    <property type="match status" value="1"/>
</dbReference>
<protein>
    <recommendedName>
        <fullName evidence="1">Sugar fermentation stimulation protein homolog</fullName>
    </recommendedName>
</protein>
<evidence type="ECO:0000313" key="4">
    <source>
        <dbReference type="EMBL" id="AMK54995.1"/>
    </source>
</evidence>
<gene>
    <name evidence="1" type="primary">sfsA</name>
    <name evidence="4" type="ORF">AALO17_18610</name>
</gene>
<dbReference type="GO" id="GO:0003677">
    <property type="term" value="F:DNA binding"/>
    <property type="evidence" value="ECO:0007669"/>
    <property type="project" value="InterPro"/>
</dbReference>
<dbReference type="STRING" id="1702221.AALO17_18610"/>
<dbReference type="Gene3D" id="2.40.50.580">
    <property type="match status" value="1"/>
</dbReference>
<evidence type="ECO:0000256" key="1">
    <source>
        <dbReference type="HAMAP-Rule" id="MF_00095"/>
    </source>
</evidence>
<evidence type="ECO:0000259" key="2">
    <source>
        <dbReference type="Pfam" id="PF03749"/>
    </source>
</evidence>
<reference evidence="4 5" key="1">
    <citation type="journal article" date="2016" name="Gut Pathog.">
        <title>Whole genome sequencing of "Faecalibaculum rodentium" ALO17, isolated from C57BL/6J laboratory mouse feces.</title>
        <authorList>
            <person name="Lim S."/>
            <person name="Chang D.H."/>
            <person name="Ahn S."/>
            <person name="Kim B.C."/>
        </authorList>
    </citation>
    <scope>NUCLEOTIDE SEQUENCE [LARGE SCALE GENOMIC DNA]</scope>
    <source>
        <strain evidence="4 5">Alo17</strain>
    </source>
</reference>
<evidence type="ECO:0000259" key="3">
    <source>
        <dbReference type="Pfam" id="PF17746"/>
    </source>
</evidence>
<proteinExistence type="inferred from homology"/>
<dbReference type="PANTHER" id="PTHR30545:SF2">
    <property type="entry name" value="SUGAR FERMENTATION STIMULATION PROTEIN A"/>
    <property type="match status" value="1"/>
</dbReference>
<feature type="domain" description="SfsA N-terminal OB" evidence="3">
    <location>
        <begin position="13"/>
        <end position="77"/>
    </location>
</feature>
<evidence type="ECO:0000313" key="5">
    <source>
        <dbReference type="Proteomes" id="UP000069771"/>
    </source>
</evidence>
<sequence length="240" mass="26481">MKIASGLVSAEFVSRPNRFVAQVLINSQPETVHVKNTGRCREILQPGTRVWLEPAAAGGSRKTRYSLIAAEKPGRRVINIDSSLPNRLMKDWLAASGEFDVVKPEAMCGGSRFDFYLEKDGRPVWMEVKGCTLEVDGQGFFPDAPTIRGTRHVRELTALRRQGIRTIVAFVIPVNGVTHVLANADHDPAFAASLQEAREAGVEIWHMACDVKPEEVSIIGRSVEQSPQAMVCRKDSQDTD</sequence>
<dbReference type="EMBL" id="CP011391">
    <property type="protein sequence ID" value="AMK54995.1"/>
    <property type="molecule type" value="Genomic_DNA"/>
</dbReference>
<dbReference type="HAMAP" id="MF_00095">
    <property type="entry name" value="SfsA"/>
    <property type="match status" value="1"/>
</dbReference>
<keyword evidence="5" id="KW-1185">Reference proteome</keyword>
<dbReference type="AlphaFoldDB" id="A0A140DWG8"/>
<dbReference type="Pfam" id="PF17746">
    <property type="entry name" value="SfsA_N"/>
    <property type="match status" value="1"/>
</dbReference>
<name>A0A140DWG8_9FIRM</name>
<dbReference type="InterPro" id="IPR040452">
    <property type="entry name" value="SfsA_C"/>
</dbReference>
<dbReference type="KEGG" id="fro:AALO17_18610"/>
<dbReference type="PANTHER" id="PTHR30545">
    <property type="entry name" value="SUGAR FERMENTATION STIMULATION PROTEIN A"/>
    <property type="match status" value="1"/>
</dbReference>